<evidence type="ECO:0000256" key="7">
    <source>
        <dbReference type="ARBA" id="ARBA00049478"/>
    </source>
</evidence>
<dbReference type="GO" id="GO:0052909">
    <property type="term" value="F:18S rRNA (adenine(1779)-N(6)/adenine(1780)-N(6))-dimethyltransferase activity"/>
    <property type="evidence" value="ECO:0007669"/>
    <property type="project" value="UniProtKB-EC"/>
</dbReference>
<feature type="region of interest" description="Disordered" evidence="11">
    <location>
        <begin position="675"/>
        <end position="745"/>
    </location>
</feature>
<proteinExistence type="inferred from homology"/>
<evidence type="ECO:0000256" key="4">
    <source>
        <dbReference type="ARBA" id="ARBA00022679"/>
    </source>
</evidence>
<evidence type="ECO:0000256" key="8">
    <source>
        <dbReference type="ARBA" id="ARBA00061109"/>
    </source>
</evidence>
<evidence type="ECO:0000256" key="10">
    <source>
        <dbReference type="RuleBase" id="RU362106"/>
    </source>
</evidence>
<feature type="compositionally biased region" description="Basic and acidic residues" evidence="11">
    <location>
        <begin position="11"/>
        <end position="25"/>
    </location>
</feature>
<feature type="binding site" evidence="9">
    <location>
        <position position="77"/>
    </location>
    <ligand>
        <name>S-adenosyl-L-methionine</name>
        <dbReference type="ChEBI" id="CHEBI:59789"/>
    </ligand>
</feature>
<evidence type="ECO:0000256" key="1">
    <source>
        <dbReference type="ARBA" id="ARBA00002977"/>
    </source>
</evidence>
<evidence type="ECO:0000256" key="9">
    <source>
        <dbReference type="PROSITE-ProRule" id="PRU01026"/>
    </source>
</evidence>
<dbReference type="Pfam" id="PF00398">
    <property type="entry name" value="RrnaAD"/>
    <property type="match status" value="1"/>
</dbReference>
<feature type="region of interest" description="Disordered" evidence="11">
    <location>
        <begin position="496"/>
        <end position="543"/>
    </location>
</feature>
<dbReference type="InterPro" id="IPR029063">
    <property type="entry name" value="SAM-dependent_MTases_sf"/>
</dbReference>
<dbReference type="PROSITE" id="PS01131">
    <property type="entry name" value="RRNA_A_DIMETH"/>
    <property type="match status" value="1"/>
</dbReference>
<dbReference type="InterPro" id="IPR020598">
    <property type="entry name" value="rRNA_Ade_methylase_Trfase_N"/>
</dbReference>
<comment type="catalytic activity">
    <reaction evidence="7">
        <text>adenosine(1779)/adenosine(1780) in 18S rRNA + 4 S-adenosyl-L-methionine = N(6)-dimethyladenosine(1779)/N(6)-dimethyladenosine(1780) in 18S rRNA + 4 S-adenosyl-L-homocysteine + 4 H(+)</text>
        <dbReference type="Rhea" id="RHEA:42780"/>
        <dbReference type="Rhea" id="RHEA-COMP:10234"/>
        <dbReference type="Rhea" id="RHEA-COMP:10236"/>
        <dbReference type="ChEBI" id="CHEBI:15378"/>
        <dbReference type="ChEBI" id="CHEBI:57856"/>
        <dbReference type="ChEBI" id="CHEBI:59789"/>
        <dbReference type="ChEBI" id="CHEBI:74411"/>
        <dbReference type="ChEBI" id="CHEBI:74493"/>
        <dbReference type="EC" id="2.1.1.183"/>
    </reaction>
</comment>
<dbReference type="PANTHER" id="PTHR11727">
    <property type="entry name" value="DIMETHYLADENOSINE TRANSFERASE"/>
    <property type="match status" value="1"/>
</dbReference>
<evidence type="ECO:0000313" key="13">
    <source>
        <dbReference type="EMBL" id="KAG9320735.1"/>
    </source>
</evidence>
<name>A0A9P7ZZN7_MORAP</name>
<protein>
    <recommendedName>
        <fullName evidence="10">rRNA adenine N(6)-methyltransferase</fullName>
        <ecNumber evidence="10">2.1.1.-</ecNumber>
    </recommendedName>
</protein>
<feature type="binding site" evidence="9">
    <location>
        <position position="50"/>
    </location>
    <ligand>
        <name>S-adenosyl-L-methionine</name>
        <dbReference type="ChEBI" id="CHEBI:59789"/>
    </ligand>
</feature>
<gene>
    <name evidence="13" type="ORF">KVV02_001783</name>
</gene>
<keyword evidence="3 9" id="KW-0489">Methyltransferase</keyword>
<dbReference type="Proteomes" id="UP000717515">
    <property type="component" value="Unassembled WGS sequence"/>
</dbReference>
<evidence type="ECO:0000256" key="2">
    <source>
        <dbReference type="ARBA" id="ARBA00022552"/>
    </source>
</evidence>
<feature type="compositionally biased region" description="Basic residues" evidence="11">
    <location>
        <begin position="733"/>
        <end position="745"/>
    </location>
</feature>
<dbReference type="FunFam" id="3.40.50.150:FF:000007">
    <property type="entry name" value="rRNA adenine N(6)-methyltransferase"/>
    <property type="match status" value="1"/>
</dbReference>
<dbReference type="EMBL" id="JAIFTL010000263">
    <property type="protein sequence ID" value="KAG9320735.1"/>
    <property type="molecule type" value="Genomic_DNA"/>
</dbReference>
<feature type="binding site" evidence="9">
    <location>
        <position position="98"/>
    </location>
    <ligand>
        <name>S-adenosyl-L-methionine</name>
        <dbReference type="ChEBI" id="CHEBI:59789"/>
    </ligand>
</feature>
<dbReference type="NCBIfam" id="TIGR00755">
    <property type="entry name" value="ksgA"/>
    <property type="match status" value="1"/>
</dbReference>
<feature type="region of interest" description="Disordered" evidence="11">
    <location>
        <begin position="1"/>
        <end position="29"/>
    </location>
</feature>
<evidence type="ECO:0000256" key="11">
    <source>
        <dbReference type="SAM" id="MobiDB-lite"/>
    </source>
</evidence>
<evidence type="ECO:0000256" key="3">
    <source>
        <dbReference type="ARBA" id="ARBA00022603"/>
    </source>
</evidence>
<evidence type="ECO:0000256" key="5">
    <source>
        <dbReference type="ARBA" id="ARBA00022691"/>
    </source>
</evidence>
<reference evidence="13" key="1">
    <citation type="submission" date="2021-07" db="EMBL/GenBank/DDBJ databases">
        <title>Draft genome of Mortierella alpina, strain LL118, isolated from an aspen leaf litter sample.</title>
        <authorList>
            <person name="Yang S."/>
            <person name="Vinatzer B.A."/>
        </authorList>
    </citation>
    <scope>NUCLEOTIDE SEQUENCE</scope>
    <source>
        <strain evidence="13">LL118</strain>
    </source>
</reference>
<comment type="caution">
    <text evidence="13">The sequence shown here is derived from an EMBL/GenBank/DDBJ whole genome shotgun (WGS) entry which is preliminary data.</text>
</comment>
<dbReference type="InterPro" id="IPR020596">
    <property type="entry name" value="rRNA_Ade_Mease_Trfase_CS"/>
</dbReference>
<dbReference type="InterPro" id="IPR011530">
    <property type="entry name" value="rRNA_adenine_dimethylase"/>
</dbReference>
<dbReference type="AlphaFoldDB" id="A0A9P7ZZN7"/>
<dbReference type="PROSITE" id="PS51689">
    <property type="entry name" value="SAM_RNA_A_N6_MT"/>
    <property type="match status" value="1"/>
</dbReference>
<dbReference type="PANTHER" id="PTHR11727:SF7">
    <property type="entry name" value="DIMETHYLADENOSINE TRANSFERASE-RELATED"/>
    <property type="match status" value="1"/>
</dbReference>
<dbReference type="SUPFAM" id="SSF53335">
    <property type="entry name" value="S-adenosyl-L-methionine-dependent methyltransferases"/>
    <property type="match status" value="1"/>
</dbReference>
<feature type="compositionally biased region" description="Basic residues" evidence="11">
    <location>
        <begin position="1"/>
        <end position="10"/>
    </location>
</feature>
<dbReference type="CDD" id="cd02440">
    <property type="entry name" value="AdoMet_MTases"/>
    <property type="match status" value="1"/>
</dbReference>
<dbReference type="Gene3D" id="1.10.8.480">
    <property type="match status" value="1"/>
</dbReference>
<dbReference type="Gene3D" id="3.40.50.150">
    <property type="entry name" value="Vaccinia Virus protein VP39"/>
    <property type="match status" value="1"/>
</dbReference>
<feature type="domain" description="Ribosomal RNA adenine methylase transferase N-terminal" evidence="12">
    <location>
        <begin position="57"/>
        <end position="226"/>
    </location>
</feature>
<comment type="function">
    <text evidence="1">Specifically dimethylates two adjacent adenosines in the loop of a conserved hairpin near the 3'-end of 18S rRNA in the 40S particle.</text>
</comment>
<comment type="similarity">
    <text evidence="8 9 10">Belongs to the class I-like SAM-binding methyltransferase superfamily. rRNA adenine N(6)-methyltransferase family.</text>
</comment>
<dbReference type="Pfam" id="PF04000">
    <property type="entry name" value="Sas10_Utp3"/>
    <property type="match status" value="1"/>
</dbReference>
<accession>A0A9P7ZZN7</accession>
<dbReference type="SMART" id="SM00650">
    <property type="entry name" value="rADc"/>
    <property type="match status" value="1"/>
</dbReference>
<evidence type="ECO:0000313" key="14">
    <source>
        <dbReference type="Proteomes" id="UP000717515"/>
    </source>
</evidence>
<dbReference type="EC" id="2.1.1.-" evidence="10"/>
<organism evidence="13 14">
    <name type="scientific">Mortierella alpina</name>
    <name type="common">Oleaginous fungus</name>
    <name type="synonym">Mortierella renispora</name>
    <dbReference type="NCBI Taxonomy" id="64518"/>
    <lineage>
        <taxon>Eukaryota</taxon>
        <taxon>Fungi</taxon>
        <taxon>Fungi incertae sedis</taxon>
        <taxon>Mucoromycota</taxon>
        <taxon>Mortierellomycotina</taxon>
        <taxon>Mortierellomycetes</taxon>
        <taxon>Mortierellales</taxon>
        <taxon>Mortierellaceae</taxon>
        <taxon>Mortierella</taxon>
    </lineage>
</organism>
<feature type="binding site" evidence="9">
    <location>
        <position position="141"/>
    </location>
    <ligand>
        <name>S-adenosyl-L-methionine</name>
        <dbReference type="ChEBI" id="CHEBI:59789"/>
    </ligand>
</feature>
<keyword evidence="4 9" id="KW-0808">Transferase</keyword>
<keyword evidence="2 10" id="KW-0698">rRNA processing</keyword>
<evidence type="ECO:0000259" key="12">
    <source>
        <dbReference type="SMART" id="SM00650"/>
    </source>
</evidence>
<feature type="compositionally biased region" description="Low complexity" evidence="11">
    <location>
        <begin position="518"/>
        <end position="529"/>
    </location>
</feature>
<sequence>MPKVVSRKFNQKTERPSKEKKDEKAAASASAASAASRAFGPLFNKDLGQHILKNPLVAQGIVDKAYLRPTDTVLEIGPGTGNLTVKILEKCKKVVAVEMDPRLAAELTKRVHGTPDQRRLEIMIGDFMKTTLPYFDVCISNTPYQISSVLVFKLLEHRPVFRTSVLMFQREFALRLVAKPGDSLYCRLSVNVQLFAKVEHIMKVGKNNFRPPPQVESSVVRMEPRNPPPPVDFKEWDGLMRVLFVRKNKTLSASFKTDTVMEMLENNYKTFCATHDRMIEDPLDMKAKVQGVLIKTGTADERAAKMDQDDFLKLLSAFNEEGIHFSPAPAPSLPVPTPTKETPEYIHITLAHIHTITTQDMSPIKSSKAVDAVAEALRADQAVFPKHLHELSTMLKEIETKLKPTISKLESKEIDTSKGLSFLEVKYHILLEYITNLSFVMYRKLNGQSIQDHPAVLALVEQRTLLEKMKPVEQKLKYQIDKLVRAAVVGQQEGEAQMNAEGADPLAFKPNPKNLVLDNAGNDDANNNPDQDEEEESSSTGLYKAPKMAPVHFEEDSSAVAKRLKYQARLTARAAKSRVMKDLVSEFDDRPEEMSLTNDGVHFGMGMDDKQREREEYEETNFTRTMLSKKEINRLRKGALPRFENEFENLNDFSQIAPLQDDLETTEQRRRNVLARRNERKQAAMARDSDDESDDGARSRKRSHQDGGELFDGLMSDPKKRAKGKTAFDRSKRNIGRRGKGKGRK</sequence>
<dbReference type="InterPro" id="IPR001737">
    <property type="entry name" value="KsgA/Erm"/>
</dbReference>
<keyword evidence="5 9" id="KW-0949">S-adenosyl-L-methionine</keyword>
<keyword evidence="6 9" id="KW-0694">RNA-binding</keyword>
<evidence type="ECO:0000256" key="6">
    <source>
        <dbReference type="ARBA" id="ARBA00022884"/>
    </source>
</evidence>
<feature type="binding site" evidence="9">
    <location>
        <position position="126"/>
    </location>
    <ligand>
        <name>S-adenosyl-L-methionine</name>
        <dbReference type="ChEBI" id="CHEBI:59789"/>
    </ligand>
</feature>
<dbReference type="InterPro" id="IPR007146">
    <property type="entry name" value="Sas10/Utp3/C1D"/>
</dbReference>
<feature type="binding site" evidence="9">
    <location>
        <position position="52"/>
    </location>
    <ligand>
        <name>S-adenosyl-L-methionine</name>
        <dbReference type="ChEBI" id="CHEBI:59789"/>
    </ligand>
</feature>
<dbReference type="GO" id="GO:0003723">
    <property type="term" value="F:RNA binding"/>
    <property type="evidence" value="ECO:0007669"/>
    <property type="project" value="UniProtKB-UniRule"/>
</dbReference>
<dbReference type="FunFam" id="1.10.8.480:FF:000002">
    <property type="entry name" value="rRNA adenine N(6)-methyltransferase"/>
    <property type="match status" value="1"/>
</dbReference>